<organism evidence="2 3">
    <name type="scientific">Olea europaea subsp. europaea</name>
    <dbReference type="NCBI Taxonomy" id="158383"/>
    <lineage>
        <taxon>Eukaryota</taxon>
        <taxon>Viridiplantae</taxon>
        <taxon>Streptophyta</taxon>
        <taxon>Embryophyta</taxon>
        <taxon>Tracheophyta</taxon>
        <taxon>Spermatophyta</taxon>
        <taxon>Magnoliopsida</taxon>
        <taxon>eudicotyledons</taxon>
        <taxon>Gunneridae</taxon>
        <taxon>Pentapetalae</taxon>
        <taxon>asterids</taxon>
        <taxon>lamiids</taxon>
        <taxon>Lamiales</taxon>
        <taxon>Oleaceae</taxon>
        <taxon>Oleeae</taxon>
        <taxon>Olea</taxon>
    </lineage>
</organism>
<protein>
    <submittedName>
        <fullName evidence="2">Uncharacterized protein</fullName>
    </submittedName>
</protein>
<feature type="region of interest" description="Disordered" evidence="1">
    <location>
        <begin position="1"/>
        <end position="30"/>
    </location>
</feature>
<evidence type="ECO:0000256" key="1">
    <source>
        <dbReference type="SAM" id="MobiDB-lite"/>
    </source>
</evidence>
<proteinExistence type="predicted"/>
<keyword evidence="3" id="KW-1185">Reference proteome</keyword>
<dbReference type="AlphaFoldDB" id="A0A8S0SBD6"/>
<dbReference type="Gramene" id="OE9A088142T1">
    <property type="protein sequence ID" value="OE9A088142C1"/>
    <property type="gene ID" value="OE9A088142"/>
</dbReference>
<evidence type="ECO:0000313" key="3">
    <source>
        <dbReference type="Proteomes" id="UP000594638"/>
    </source>
</evidence>
<accession>A0A8S0SBD6</accession>
<dbReference type="EMBL" id="CACTIH010004118">
    <property type="protein sequence ID" value="CAA2989588.1"/>
    <property type="molecule type" value="Genomic_DNA"/>
</dbReference>
<evidence type="ECO:0000313" key="2">
    <source>
        <dbReference type="EMBL" id="CAA2989588.1"/>
    </source>
</evidence>
<sequence length="150" mass="17553">MRSDEYLNSRDRRRESVGMAEVKNRGEEENEEWDWERWRKHFAEYSQNAAENKNGLLDKNAKNIEEGDDDSGFENVFPGMIPGVKAKVVQVTTRIKADRKLISKLIEQIIDEEEEEKDFDLENVDTEYKIKGEIDDKQNEIDIDGCIPNK</sequence>
<comment type="caution">
    <text evidence="2">The sequence shown here is derived from an EMBL/GenBank/DDBJ whole genome shotgun (WGS) entry which is preliminary data.</text>
</comment>
<name>A0A8S0SBD6_OLEEU</name>
<feature type="compositionally biased region" description="Basic and acidic residues" evidence="1">
    <location>
        <begin position="1"/>
        <end position="27"/>
    </location>
</feature>
<gene>
    <name evidence="2" type="ORF">OLEA9_A088142</name>
</gene>
<reference evidence="2 3" key="1">
    <citation type="submission" date="2019-12" db="EMBL/GenBank/DDBJ databases">
        <authorList>
            <person name="Alioto T."/>
            <person name="Alioto T."/>
            <person name="Gomez Garrido J."/>
        </authorList>
    </citation>
    <scope>NUCLEOTIDE SEQUENCE [LARGE SCALE GENOMIC DNA]</scope>
</reference>
<dbReference type="Proteomes" id="UP000594638">
    <property type="component" value="Unassembled WGS sequence"/>
</dbReference>